<name>A0ABD1YCR6_9MARC</name>
<gene>
    <name evidence="2" type="ORF">R1flu_008720</name>
</gene>
<dbReference type="Proteomes" id="UP001605036">
    <property type="component" value="Unassembled WGS sequence"/>
</dbReference>
<comment type="caution">
    <text evidence="2">The sequence shown here is derived from an EMBL/GenBank/DDBJ whole genome shotgun (WGS) entry which is preliminary data.</text>
</comment>
<dbReference type="AlphaFoldDB" id="A0ABD1YCR6"/>
<evidence type="ECO:0000313" key="2">
    <source>
        <dbReference type="EMBL" id="KAL2624475.1"/>
    </source>
</evidence>
<proteinExistence type="predicted"/>
<organism evidence="2 3">
    <name type="scientific">Riccia fluitans</name>
    <dbReference type="NCBI Taxonomy" id="41844"/>
    <lineage>
        <taxon>Eukaryota</taxon>
        <taxon>Viridiplantae</taxon>
        <taxon>Streptophyta</taxon>
        <taxon>Embryophyta</taxon>
        <taxon>Marchantiophyta</taxon>
        <taxon>Marchantiopsida</taxon>
        <taxon>Marchantiidae</taxon>
        <taxon>Marchantiales</taxon>
        <taxon>Ricciaceae</taxon>
        <taxon>Riccia</taxon>
    </lineage>
</organism>
<sequence length="127" mass="13872">MRGAPNDEAGLIGSQRGAAQRTKGFNKPNPETNLTSSEIPKFLTIPQMNRRLAQRLHFGYNATLDSPPGDWCVHSEFKRLRGVAPRGCCTADPSKAFDSPLTRRRATDAKDFLPHIRVPGADRASGG</sequence>
<evidence type="ECO:0000256" key="1">
    <source>
        <dbReference type="SAM" id="MobiDB-lite"/>
    </source>
</evidence>
<reference evidence="2 3" key="1">
    <citation type="submission" date="2024-09" db="EMBL/GenBank/DDBJ databases">
        <title>Chromosome-scale assembly of Riccia fluitans.</title>
        <authorList>
            <person name="Paukszto L."/>
            <person name="Sawicki J."/>
            <person name="Karawczyk K."/>
            <person name="Piernik-Szablinska J."/>
            <person name="Szczecinska M."/>
            <person name="Mazdziarz M."/>
        </authorList>
    </citation>
    <scope>NUCLEOTIDE SEQUENCE [LARGE SCALE GENOMIC DNA]</scope>
    <source>
        <strain evidence="2">Rf_01</strain>
        <tissue evidence="2">Aerial parts of the thallus</tissue>
    </source>
</reference>
<protein>
    <submittedName>
        <fullName evidence="2">Uncharacterized protein</fullName>
    </submittedName>
</protein>
<evidence type="ECO:0000313" key="3">
    <source>
        <dbReference type="Proteomes" id="UP001605036"/>
    </source>
</evidence>
<accession>A0ABD1YCR6</accession>
<feature type="region of interest" description="Disordered" evidence="1">
    <location>
        <begin position="1"/>
        <end position="37"/>
    </location>
</feature>
<dbReference type="EMBL" id="JBHFFA010000005">
    <property type="protein sequence ID" value="KAL2624475.1"/>
    <property type="molecule type" value="Genomic_DNA"/>
</dbReference>
<keyword evidence="3" id="KW-1185">Reference proteome</keyword>